<name>A0A1B8YNU7_9GAMM</name>
<protein>
    <submittedName>
        <fullName evidence="1">Uncharacterized protein</fullName>
    </submittedName>
</protein>
<gene>
    <name evidence="1" type="ORF">Phpb_00120</name>
</gene>
<proteinExistence type="predicted"/>
<accession>A0A1B8YNU7</accession>
<keyword evidence="2" id="KW-1185">Reference proteome</keyword>
<dbReference type="EMBL" id="LOIC01000005">
    <property type="protein sequence ID" value="OCA56736.1"/>
    <property type="molecule type" value="Genomic_DNA"/>
</dbReference>
<sequence>MVNIEMKLDIFIISTNEKNENLIGFSGLVDI</sequence>
<organism evidence="1 2">
    <name type="scientific">Photorhabdus namnaonensis</name>
    <dbReference type="NCBI Taxonomy" id="1851568"/>
    <lineage>
        <taxon>Bacteria</taxon>
        <taxon>Pseudomonadati</taxon>
        <taxon>Pseudomonadota</taxon>
        <taxon>Gammaproteobacteria</taxon>
        <taxon>Enterobacterales</taxon>
        <taxon>Morganellaceae</taxon>
        <taxon>Photorhabdus</taxon>
    </lineage>
</organism>
<dbReference type="Proteomes" id="UP000092665">
    <property type="component" value="Unassembled WGS sequence"/>
</dbReference>
<evidence type="ECO:0000313" key="2">
    <source>
        <dbReference type="Proteomes" id="UP000092665"/>
    </source>
</evidence>
<dbReference type="AlphaFoldDB" id="A0A1B8YNU7"/>
<evidence type="ECO:0000313" key="1">
    <source>
        <dbReference type="EMBL" id="OCA56736.1"/>
    </source>
</evidence>
<reference evidence="2" key="1">
    <citation type="submission" date="2015-11" db="EMBL/GenBank/DDBJ databases">
        <authorList>
            <person name="Tobias N.J."/>
            <person name="Mishra B."/>
            <person name="Gupta D.K."/>
            <person name="Thines M."/>
            <person name="Stinear T.P."/>
            <person name="Bode H.B."/>
        </authorList>
    </citation>
    <scope>NUCLEOTIDE SEQUENCE [LARGE SCALE GENOMIC DNA]</scope>
    <source>
        <strain evidence="2">PB45.5</strain>
    </source>
</reference>
<comment type="caution">
    <text evidence="1">The sequence shown here is derived from an EMBL/GenBank/DDBJ whole genome shotgun (WGS) entry which is preliminary data.</text>
</comment>